<sequence>MTLPLRDVYAEPTLADVMPSVLASAGVPGERNRLGLTDSANTVVLLVDGMGWELLQRNKKAAPYLTDLPGRAIRAGFPTTTATSIASLGTGLPSGRHGITGYQSYVEEAETVVNWLHWTAAGTSLDRRETLVPEHAQPHRTAFERGQAAGLAVTTVVPRTFGRSGLTRAVLRGGRFVGISAYGDLLAEVVAAARSGERNLVYCYLGEVDALGHVYGPESQAWLAQLTVVDRFVEQLAAALPDGTRLLVTADHGMVDASRGRRVDFDGHPGLEEDVDVIAGEPRCRHIHTRRVDKVLGRWTDELGDDFWVGTRDEVLTAGLFGPDPDSAITGRIGDIVVIARGESTVVRSHGERALSNLPGQHGALTDEELLVPLLQLR</sequence>
<dbReference type="InterPro" id="IPR017850">
    <property type="entry name" value="Alkaline_phosphatase_core_sf"/>
</dbReference>
<dbReference type="SUPFAM" id="SSF53649">
    <property type="entry name" value="Alkaline phosphatase-like"/>
    <property type="match status" value="1"/>
</dbReference>
<dbReference type="EMBL" id="LS483468">
    <property type="protein sequence ID" value="SQI34635.1"/>
    <property type="molecule type" value="Genomic_DNA"/>
</dbReference>
<dbReference type="RefSeq" id="WP_072700656.1">
    <property type="nucleotide sequence ID" value="NZ_JAFBBL010000001.1"/>
</dbReference>
<dbReference type="KEGG" id="rcr:NCTC10994_02867"/>
<protein>
    <submittedName>
        <fullName evidence="1">Phosphodiesterase</fullName>
    </submittedName>
</protein>
<dbReference type="PANTHER" id="PTHR10151:SF120">
    <property type="entry name" value="BIS(5'-ADENOSYL)-TRIPHOSPHATASE"/>
    <property type="match status" value="1"/>
</dbReference>
<organism evidence="1 2">
    <name type="scientific">Rhodococcus coprophilus</name>
    <dbReference type="NCBI Taxonomy" id="38310"/>
    <lineage>
        <taxon>Bacteria</taxon>
        <taxon>Bacillati</taxon>
        <taxon>Actinomycetota</taxon>
        <taxon>Actinomycetes</taxon>
        <taxon>Mycobacteriales</taxon>
        <taxon>Nocardiaceae</taxon>
        <taxon>Rhodococcus</taxon>
    </lineage>
</organism>
<dbReference type="STRING" id="1219011.GCA_001895045_02346"/>
<reference evidence="1 2" key="1">
    <citation type="submission" date="2018-06" db="EMBL/GenBank/DDBJ databases">
        <authorList>
            <consortium name="Pathogen Informatics"/>
            <person name="Doyle S."/>
        </authorList>
    </citation>
    <scope>NUCLEOTIDE SEQUENCE [LARGE SCALE GENOMIC DNA]</scope>
    <source>
        <strain evidence="1 2">NCTC10994</strain>
    </source>
</reference>
<dbReference type="PANTHER" id="PTHR10151">
    <property type="entry name" value="ECTONUCLEOTIDE PYROPHOSPHATASE/PHOSPHODIESTERASE"/>
    <property type="match status" value="1"/>
</dbReference>
<dbReference type="InterPro" id="IPR002591">
    <property type="entry name" value="Phosphodiest/P_Trfase"/>
</dbReference>
<evidence type="ECO:0000313" key="1">
    <source>
        <dbReference type="EMBL" id="SQI34635.1"/>
    </source>
</evidence>
<dbReference type="AlphaFoldDB" id="A0A2X4X562"/>
<dbReference type="Proteomes" id="UP000249091">
    <property type="component" value="Chromosome 1"/>
</dbReference>
<accession>A0A2X4X562</accession>
<name>A0A2X4X562_9NOCA</name>
<dbReference type="Gene3D" id="3.40.720.10">
    <property type="entry name" value="Alkaline Phosphatase, subunit A"/>
    <property type="match status" value="1"/>
</dbReference>
<dbReference type="Pfam" id="PF01663">
    <property type="entry name" value="Phosphodiest"/>
    <property type="match status" value="1"/>
</dbReference>
<keyword evidence="2" id="KW-1185">Reference proteome</keyword>
<gene>
    <name evidence="1" type="ORF">NCTC10994_02867</name>
</gene>
<evidence type="ECO:0000313" key="2">
    <source>
        <dbReference type="Proteomes" id="UP000249091"/>
    </source>
</evidence>
<dbReference type="GO" id="GO:0016787">
    <property type="term" value="F:hydrolase activity"/>
    <property type="evidence" value="ECO:0007669"/>
    <property type="project" value="UniProtKB-ARBA"/>
</dbReference>
<proteinExistence type="predicted"/>